<comment type="caution">
    <text evidence="4">The sequence shown here is derived from an EMBL/GenBank/DDBJ whole genome shotgun (WGS) entry which is preliminary data.</text>
</comment>
<feature type="domain" description="DUF4139" evidence="2">
    <location>
        <begin position="189"/>
        <end position="659"/>
    </location>
</feature>
<evidence type="ECO:0000259" key="3">
    <source>
        <dbReference type="Pfam" id="PF13600"/>
    </source>
</evidence>
<keyword evidence="5" id="KW-1185">Reference proteome</keyword>
<dbReference type="InterPro" id="IPR011935">
    <property type="entry name" value="CHP02231"/>
</dbReference>
<feature type="region of interest" description="Disordered" evidence="1">
    <location>
        <begin position="340"/>
        <end position="359"/>
    </location>
</feature>
<proteinExistence type="predicted"/>
<feature type="region of interest" description="Disordered" evidence="1">
    <location>
        <begin position="366"/>
        <end position="411"/>
    </location>
</feature>
<organism evidence="4 5">
    <name type="scientific">Mycena alexandri</name>
    <dbReference type="NCBI Taxonomy" id="1745969"/>
    <lineage>
        <taxon>Eukaryota</taxon>
        <taxon>Fungi</taxon>
        <taxon>Dikarya</taxon>
        <taxon>Basidiomycota</taxon>
        <taxon>Agaricomycotina</taxon>
        <taxon>Agaricomycetes</taxon>
        <taxon>Agaricomycetidae</taxon>
        <taxon>Agaricales</taxon>
        <taxon>Marasmiineae</taxon>
        <taxon>Mycenaceae</taxon>
        <taxon>Mycena</taxon>
    </lineage>
</organism>
<dbReference type="AlphaFoldDB" id="A0AAD6X7T1"/>
<dbReference type="PANTHER" id="PTHR31005:SF8">
    <property type="entry name" value="DUF4139 DOMAIN-CONTAINING PROTEIN"/>
    <property type="match status" value="1"/>
</dbReference>
<reference evidence="4" key="1">
    <citation type="submission" date="2023-03" db="EMBL/GenBank/DDBJ databases">
        <title>Massive genome expansion in bonnet fungi (Mycena s.s.) driven by repeated elements and novel gene families across ecological guilds.</title>
        <authorList>
            <consortium name="Lawrence Berkeley National Laboratory"/>
            <person name="Harder C.B."/>
            <person name="Miyauchi S."/>
            <person name="Viragh M."/>
            <person name="Kuo A."/>
            <person name="Thoen E."/>
            <person name="Andreopoulos B."/>
            <person name="Lu D."/>
            <person name="Skrede I."/>
            <person name="Drula E."/>
            <person name="Henrissat B."/>
            <person name="Morin E."/>
            <person name="Kohler A."/>
            <person name="Barry K."/>
            <person name="LaButti K."/>
            <person name="Morin E."/>
            <person name="Salamov A."/>
            <person name="Lipzen A."/>
            <person name="Mereny Z."/>
            <person name="Hegedus B."/>
            <person name="Baldrian P."/>
            <person name="Stursova M."/>
            <person name="Weitz H."/>
            <person name="Taylor A."/>
            <person name="Grigoriev I.V."/>
            <person name="Nagy L.G."/>
            <person name="Martin F."/>
            <person name="Kauserud H."/>
        </authorList>
    </citation>
    <scope>NUCLEOTIDE SEQUENCE</scope>
    <source>
        <strain evidence="4">CBHHK200</strain>
    </source>
</reference>
<dbReference type="NCBIfam" id="TIGR02231">
    <property type="entry name" value="mucoidy inhibitor MuiA family protein"/>
    <property type="match status" value="1"/>
</dbReference>
<accession>A0AAD6X7T1</accession>
<protein>
    <recommendedName>
        <fullName evidence="6">DUF4139 domain-containing protein</fullName>
    </recommendedName>
</protein>
<name>A0AAD6X7T1_9AGAR</name>
<dbReference type="Pfam" id="PF13600">
    <property type="entry name" value="DUF4140"/>
    <property type="match status" value="1"/>
</dbReference>
<evidence type="ECO:0000313" key="4">
    <source>
        <dbReference type="EMBL" id="KAJ7035289.1"/>
    </source>
</evidence>
<dbReference type="Pfam" id="PF13598">
    <property type="entry name" value="DUF4139"/>
    <property type="match status" value="1"/>
</dbReference>
<evidence type="ECO:0000259" key="2">
    <source>
        <dbReference type="Pfam" id="PF13598"/>
    </source>
</evidence>
<evidence type="ECO:0008006" key="6">
    <source>
        <dbReference type="Google" id="ProtNLM"/>
    </source>
</evidence>
<sequence length="671" mass="72189">MVVSLKISAPENPIKAVTVYKSRKAEVVRIFSLNLQSGSTKIEITELPSCIDTQSVRVSGLGDARLYDVVCTTREGFTKSSETVRLLRVQKAALEGEKRVRDHESDLLVTYAKTLKGEHVSPPQMGDFLQSFVEQGRKNLQAVAELDEKIVVLNRQIEVELQKETTKKGASNAQVTIVVGTDSDTHVDLKLTYLVLNASWESTYELHAATDNSKPSSSVSLHYRARITQSTGEDWNDTALTLSTVAASTVAKSIPWLNPIKIRPQSHSPWKGARPAQAGSLFNNNNQPAGSNIFTSSKPFASQNNTLPPLFGQPTGFGAFAQGQPAGGLFGAARAQGTAFGGAAPQQQPQAQSSLFGGTSAFGTGQTQALFGSGQNQPAAAFGAQPLQQQQQEQQPQPSIFQSQTEDPVDSLTEDFEDIDIPGAQAGPTTIVTETPLAISYAVEGSTTVPSDGTVHQVSVAVLPFEAKISHICTPRVDPRVYLQCHVRNTSEYRLLPGPVSVVLNDGFVSKTSINEINTGDTFTCTLGDDVATKVTYARSSNTVTAQGGSFTEVFNTTTYNTKITIHNKHPFALTDLVVRDIIPTCDDKRAKVLLRKPAGLADAKDGEVVKLASPGLKVMWGKTSDGRSGEKDGRFEWAWSVDGGAKVVLEAEWELKAPADVAWVESVPVF</sequence>
<gene>
    <name evidence="4" type="ORF">C8F04DRAFT_1098768</name>
</gene>
<dbReference type="Proteomes" id="UP001218188">
    <property type="component" value="Unassembled WGS sequence"/>
</dbReference>
<dbReference type="InterPro" id="IPR037291">
    <property type="entry name" value="DUF4139"/>
</dbReference>
<feature type="compositionally biased region" description="Low complexity" evidence="1">
    <location>
        <begin position="340"/>
        <end position="352"/>
    </location>
</feature>
<feature type="compositionally biased region" description="Polar residues" evidence="1">
    <location>
        <begin position="366"/>
        <end position="376"/>
    </location>
</feature>
<dbReference type="EMBL" id="JARJCM010000051">
    <property type="protein sequence ID" value="KAJ7035289.1"/>
    <property type="molecule type" value="Genomic_DNA"/>
</dbReference>
<dbReference type="PANTHER" id="PTHR31005">
    <property type="entry name" value="DUF4139 DOMAIN-CONTAINING PROTEIN"/>
    <property type="match status" value="1"/>
</dbReference>
<evidence type="ECO:0000256" key="1">
    <source>
        <dbReference type="SAM" id="MobiDB-lite"/>
    </source>
</evidence>
<evidence type="ECO:0000313" key="5">
    <source>
        <dbReference type="Proteomes" id="UP001218188"/>
    </source>
</evidence>
<feature type="compositionally biased region" description="Low complexity" evidence="1">
    <location>
        <begin position="377"/>
        <end position="404"/>
    </location>
</feature>
<dbReference type="InterPro" id="IPR025554">
    <property type="entry name" value="DUF4140"/>
</dbReference>
<feature type="domain" description="DUF4140" evidence="3">
    <location>
        <begin position="17"/>
        <end position="104"/>
    </location>
</feature>